<protein>
    <submittedName>
        <fullName evidence="1">Uncharacterized protein</fullName>
    </submittedName>
</protein>
<name>A0A0A9HKR7_ARUDO</name>
<reference evidence="1" key="2">
    <citation type="journal article" date="2015" name="Data Brief">
        <title>Shoot transcriptome of the giant reed, Arundo donax.</title>
        <authorList>
            <person name="Barrero R.A."/>
            <person name="Guerrero F.D."/>
            <person name="Moolhuijzen P."/>
            <person name="Goolsby J.A."/>
            <person name="Tidwell J."/>
            <person name="Bellgard S.E."/>
            <person name="Bellgard M.I."/>
        </authorList>
    </citation>
    <scope>NUCLEOTIDE SEQUENCE</scope>
    <source>
        <tissue evidence="1">Shoot tissue taken approximately 20 cm above the soil surface</tissue>
    </source>
</reference>
<evidence type="ECO:0000313" key="1">
    <source>
        <dbReference type="EMBL" id="JAE36429.1"/>
    </source>
</evidence>
<dbReference type="EMBL" id="GBRH01161467">
    <property type="protein sequence ID" value="JAE36429.1"/>
    <property type="molecule type" value="Transcribed_RNA"/>
</dbReference>
<accession>A0A0A9HKR7</accession>
<dbReference type="AlphaFoldDB" id="A0A0A9HKR7"/>
<organism evidence="1">
    <name type="scientific">Arundo donax</name>
    <name type="common">Giant reed</name>
    <name type="synonym">Donax arundinaceus</name>
    <dbReference type="NCBI Taxonomy" id="35708"/>
    <lineage>
        <taxon>Eukaryota</taxon>
        <taxon>Viridiplantae</taxon>
        <taxon>Streptophyta</taxon>
        <taxon>Embryophyta</taxon>
        <taxon>Tracheophyta</taxon>
        <taxon>Spermatophyta</taxon>
        <taxon>Magnoliopsida</taxon>
        <taxon>Liliopsida</taxon>
        <taxon>Poales</taxon>
        <taxon>Poaceae</taxon>
        <taxon>PACMAD clade</taxon>
        <taxon>Arundinoideae</taxon>
        <taxon>Arundineae</taxon>
        <taxon>Arundo</taxon>
    </lineage>
</organism>
<reference evidence="1" key="1">
    <citation type="submission" date="2014-09" db="EMBL/GenBank/DDBJ databases">
        <authorList>
            <person name="Magalhaes I.L.F."/>
            <person name="Oliveira U."/>
            <person name="Santos F.R."/>
            <person name="Vidigal T.H.D.A."/>
            <person name="Brescovit A.D."/>
            <person name="Santos A.J."/>
        </authorList>
    </citation>
    <scope>NUCLEOTIDE SEQUENCE</scope>
    <source>
        <tissue evidence="1">Shoot tissue taken approximately 20 cm above the soil surface</tissue>
    </source>
</reference>
<proteinExistence type="predicted"/>
<sequence length="25" mass="3344">MEWRKTDCIFLRCLQLWRMVFLRIW</sequence>